<evidence type="ECO:0000313" key="6">
    <source>
        <dbReference type="Proteomes" id="UP000501451"/>
    </source>
</evidence>
<organism evidence="5 6">
    <name type="scientific">Jeotgalibaca arthritidis</name>
    <dbReference type="NCBI Taxonomy" id="1868794"/>
    <lineage>
        <taxon>Bacteria</taxon>
        <taxon>Bacillati</taxon>
        <taxon>Bacillota</taxon>
        <taxon>Bacilli</taxon>
        <taxon>Lactobacillales</taxon>
        <taxon>Carnobacteriaceae</taxon>
        <taxon>Jeotgalibaca</taxon>
    </lineage>
</organism>
<dbReference type="GO" id="GO:0005524">
    <property type="term" value="F:ATP binding"/>
    <property type="evidence" value="ECO:0007669"/>
    <property type="project" value="UniProtKB-KW"/>
</dbReference>
<reference evidence="5 6" key="1">
    <citation type="journal article" date="2017" name="Int. J. Syst. Evol. Microbiol.">
        <title>Jeotgalibaca porci sp. nov. and Jeotgalibaca arthritidis sp. nov., isolated from pigs, and emended description of the genus Jeotgalibaca.</title>
        <authorList>
            <person name="Zamora L."/>
            <person name="Perez-Sancho M."/>
            <person name="Dominguez L."/>
            <person name="Fernandez-Garayzabal J.F."/>
            <person name="Vela A.I."/>
        </authorList>
    </citation>
    <scope>NUCLEOTIDE SEQUENCE [LARGE SCALE GENOMIC DNA]</scope>
    <source>
        <strain evidence="5 6">CECT 9157</strain>
    </source>
</reference>
<dbReference type="InterPro" id="IPR014721">
    <property type="entry name" value="Ribsml_uS5_D2-typ_fold_subgr"/>
</dbReference>
<keyword evidence="3" id="KW-0812">Transmembrane</keyword>
<accession>A0A6G7KB08</accession>
<feature type="transmembrane region" description="Helical" evidence="3">
    <location>
        <begin position="65"/>
        <end position="86"/>
    </location>
</feature>
<gene>
    <name evidence="5" type="ORF">G7057_08310</name>
</gene>
<keyword evidence="3" id="KW-0472">Membrane</keyword>
<dbReference type="Pfam" id="PF10509">
    <property type="entry name" value="GalKase_gal_bdg"/>
    <property type="match status" value="1"/>
</dbReference>
<dbReference type="InterPro" id="IPR020568">
    <property type="entry name" value="Ribosomal_Su5_D2-typ_SF"/>
</dbReference>
<dbReference type="InterPro" id="IPR019539">
    <property type="entry name" value="GalKase_N"/>
</dbReference>
<feature type="domain" description="Galactokinase N-terminal" evidence="4">
    <location>
        <begin position="7"/>
        <end position="53"/>
    </location>
</feature>
<sequence length="94" mass="10651">MKELIQTFNHRYKETDVRAVKSPLRICPIGAHSDHQGGLVTGMTLDASVIWFIHRLKMVMCVSKVWTSLIKSCSMLLMILTIFPVFGEPTFAVQ</sequence>
<keyword evidence="1" id="KW-0547">Nucleotide-binding</keyword>
<evidence type="ECO:0000256" key="2">
    <source>
        <dbReference type="ARBA" id="ARBA00022840"/>
    </source>
</evidence>
<name>A0A6G7KB08_9LACT</name>
<dbReference type="Gene3D" id="3.30.230.10">
    <property type="match status" value="1"/>
</dbReference>
<keyword evidence="3" id="KW-1133">Transmembrane helix</keyword>
<dbReference type="KEGG" id="jar:G7057_08310"/>
<dbReference type="SUPFAM" id="SSF54211">
    <property type="entry name" value="Ribosomal protein S5 domain 2-like"/>
    <property type="match status" value="1"/>
</dbReference>
<keyword evidence="2" id="KW-0067">ATP-binding</keyword>
<dbReference type="EMBL" id="CP049740">
    <property type="protein sequence ID" value="QII82435.1"/>
    <property type="molecule type" value="Genomic_DNA"/>
</dbReference>
<keyword evidence="6" id="KW-1185">Reference proteome</keyword>
<evidence type="ECO:0000256" key="1">
    <source>
        <dbReference type="ARBA" id="ARBA00022741"/>
    </source>
</evidence>
<dbReference type="GO" id="GO:0005975">
    <property type="term" value="P:carbohydrate metabolic process"/>
    <property type="evidence" value="ECO:0007669"/>
    <property type="project" value="UniProtKB-ARBA"/>
</dbReference>
<proteinExistence type="predicted"/>
<evidence type="ECO:0000259" key="4">
    <source>
        <dbReference type="Pfam" id="PF10509"/>
    </source>
</evidence>
<protein>
    <recommendedName>
        <fullName evidence="4">Galactokinase N-terminal domain-containing protein</fullName>
    </recommendedName>
</protein>
<dbReference type="AlphaFoldDB" id="A0A6G7KB08"/>
<dbReference type="Proteomes" id="UP000501451">
    <property type="component" value="Chromosome"/>
</dbReference>
<evidence type="ECO:0000256" key="3">
    <source>
        <dbReference type="SAM" id="Phobius"/>
    </source>
</evidence>
<evidence type="ECO:0000313" key="5">
    <source>
        <dbReference type="EMBL" id="QII82435.1"/>
    </source>
</evidence>